<accession>A0ACB8SJR1</accession>
<comment type="caution">
    <text evidence="1">The sequence shown here is derived from an EMBL/GenBank/DDBJ whole genome shotgun (WGS) entry which is preliminary data.</text>
</comment>
<organism evidence="1 2">
    <name type="scientific">Artomyces pyxidatus</name>
    <dbReference type="NCBI Taxonomy" id="48021"/>
    <lineage>
        <taxon>Eukaryota</taxon>
        <taxon>Fungi</taxon>
        <taxon>Dikarya</taxon>
        <taxon>Basidiomycota</taxon>
        <taxon>Agaricomycotina</taxon>
        <taxon>Agaricomycetes</taxon>
        <taxon>Russulales</taxon>
        <taxon>Auriscalpiaceae</taxon>
        <taxon>Artomyces</taxon>
    </lineage>
</organism>
<name>A0ACB8SJR1_9AGAM</name>
<dbReference type="EMBL" id="MU277266">
    <property type="protein sequence ID" value="KAI0056320.1"/>
    <property type="molecule type" value="Genomic_DNA"/>
</dbReference>
<proteinExistence type="predicted"/>
<evidence type="ECO:0000313" key="2">
    <source>
        <dbReference type="Proteomes" id="UP000814140"/>
    </source>
</evidence>
<reference evidence="1" key="2">
    <citation type="journal article" date="2022" name="New Phytol.">
        <title>Evolutionary transition to the ectomycorrhizal habit in the genomes of a hyperdiverse lineage of mushroom-forming fungi.</title>
        <authorList>
            <person name="Looney B."/>
            <person name="Miyauchi S."/>
            <person name="Morin E."/>
            <person name="Drula E."/>
            <person name="Courty P.E."/>
            <person name="Kohler A."/>
            <person name="Kuo A."/>
            <person name="LaButti K."/>
            <person name="Pangilinan J."/>
            <person name="Lipzen A."/>
            <person name="Riley R."/>
            <person name="Andreopoulos W."/>
            <person name="He G."/>
            <person name="Johnson J."/>
            <person name="Nolan M."/>
            <person name="Tritt A."/>
            <person name="Barry K.W."/>
            <person name="Grigoriev I.V."/>
            <person name="Nagy L.G."/>
            <person name="Hibbett D."/>
            <person name="Henrissat B."/>
            <person name="Matheny P.B."/>
            <person name="Labbe J."/>
            <person name="Martin F.M."/>
        </authorList>
    </citation>
    <scope>NUCLEOTIDE SEQUENCE</scope>
    <source>
        <strain evidence="1">HHB10654</strain>
    </source>
</reference>
<gene>
    <name evidence="1" type="ORF">BV25DRAFT_1626894</name>
</gene>
<evidence type="ECO:0000313" key="1">
    <source>
        <dbReference type="EMBL" id="KAI0056320.1"/>
    </source>
</evidence>
<sequence length="193" mass="21648">MRRDWLTFCSHLWRPESHDSHWLALCLASCSQPITTPAPVLRSGAVLLMLPWSSILVYSVAMPLMTWKVTQVLHLEASVLPTFKPCEGIQHLCSSSTRSKSEFFVASWRSCACNPDIGRLLSRETRHVCQCQVVSRSVASCLRQSASNAKTRGREASSTPVTPHGEVRTYAPCLWLHDLQGKWNANLLLLECE</sequence>
<keyword evidence="2" id="KW-1185">Reference proteome</keyword>
<reference evidence="1" key="1">
    <citation type="submission" date="2021-03" db="EMBL/GenBank/DDBJ databases">
        <authorList>
            <consortium name="DOE Joint Genome Institute"/>
            <person name="Ahrendt S."/>
            <person name="Looney B.P."/>
            <person name="Miyauchi S."/>
            <person name="Morin E."/>
            <person name="Drula E."/>
            <person name="Courty P.E."/>
            <person name="Chicoki N."/>
            <person name="Fauchery L."/>
            <person name="Kohler A."/>
            <person name="Kuo A."/>
            <person name="Labutti K."/>
            <person name="Pangilinan J."/>
            <person name="Lipzen A."/>
            <person name="Riley R."/>
            <person name="Andreopoulos W."/>
            <person name="He G."/>
            <person name="Johnson J."/>
            <person name="Barry K.W."/>
            <person name="Grigoriev I.V."/>
            <person name="Nagy L."/>
            <person name="Hibbett D."/>
            <person name="Henrissat B."/>
            <person name="Matheny P.B."/>
            <person name="Labbe J."/>
            <person name="Martin F."/>
        </authorList>
    </citation>
    <scope>NUCLEOTIDE SEQUENCE</scope>
    <source>
        <strain evidence="1">HHB10654</strain>
    </source>
</reference>
<dbReference type="Proteomes" id="UP000814140">
    <property type="component" value="Unassembled WGS sequence"/>
</dbReference>
<protein>
    <submittedName>
        <fullName evidence="1">Uncharacterized protein</fullName>
    </submittedName>
</protein>